<dbReference type="RefSeq" id="WP_093671705.1">
    <property type="nucleotide sequence ID" value="NZ_FOOY01000009.1"/>
</dbReference>
<dbReference type="STRING" id="269670.SAMN02982927_01560"/>
<protein>
    <submittedName>
        <fullName evidence="3">Helix-turn-helix</fullName>
    </submittedName>
</protein>
<dbReference type="CDD" id="cd00093">
    <property type="entry name" value="HTH_XRE"/>
    <property type="match status" value="1"/>
</dbReference>
<dbReference type="PANTHER" id="PTHR46558:SF4">
    <property type="entry name" value="DNA-BIDING PHAGE PROTEIN"/>
    <property type="match status" value="1"/>
</dbReference>
<accession>A0A1I2RD52</accession>
<dbReference type="AlphaFoldDB" id="A0A1I2RD52"/>
<evidence type="ECO:0000313" key="4">
    <source>
        <dbReference type="Proteomes" id="UP000198752"/>
    </source>
</evidence>
<reference evidence="4" key="1">
    <citation type="submission" date="2016-10" db="EMBL/GenBank/DDBJ databases">
        <authorList>
            <person name="Varghese N."/>
            <person name="Submissions S."/>
        </authorList>
    </citation>
    <scope>NUCLEOTIDE SEQUENCE [LARGE SCALE GENOMIC DNA]</scope>
    <source>
        <strain evidence="4">ATCC 700379</strain>
    </source>
</reference>
<dbReference type="InterPro" id="IPR001387">
    <property type="entry name" value="Cro/C1-type_HTH"/>
</dbReference>
<dbReference type="SUPFAM" id="SSF47413">
    <property type="entry name" value="lambda repressor-like DNA-binding domains"/>
    <property type="match status" value="1"/>
</dbReference>
<keyword evidence="1" id="KW-0238">DNA-binding</keyword>
<feature type="domain" description="HTH cro/C1-type" evidence="2">
    <location>
        <begin position="7"/>
        <end position="61"/>
    </location>
</feature>
<keyword evidence="4" id="KW-1185">Reference proteome</keyword>
<dbReference type="OrthoDB" id="9812495at2"/>
<name>A0A1I2RD52_9BACL</name>
<dbReference type="PANTHER" id="PTHR46558">
    <property type="entry name" value="TRACRIPTIONAL REGULATORY PROTEIN-RELATED-RELATED"/>
    <property type="match status" value="1"/>
</dbReference>
<dbReference type="SMART" id="SM00530">
    <property type="entry name" value="HTH_XRE"/>
    <property type="match status" value="1"/>
</dbReference>
<evidence type="ECO:0000259" key="2">
    <source>
        <dbReference type="PROSITE" id="PS50943"/>
    </source>
</evidence>
<dbReference type="Gene3D" id="1.10.260.40">
    <property type="entry name" value="lambda repressor-like DNA-binding domains"/>
    <property type="match status" value="1"/>
</dbReference>
<dbReference type="InterPro" id="IPR010982">
    <property type="entry name" value="Lambda_DNA-bd_dom_sf"/>
</dbReference>
<dbReference type="EMBL" id="FOOY01000009">
    <property type="protein sequence ID" value="SFG38634.1"/>
    <property type="molecule type" value="Genomic_DNA"/>
</dbReference>
<organism evidence="3 4">
    <name type="scientific">Sporolactobacillus nakayamae</name>
    <dbReference type="NCBI Taxonomy" id="269670"/>
    <lineage>
        <taxon>Bacteria</taxon>
        <taxon>Bacillati</taxon>
        <taxon>Bacillota</taxon>
        <taxon>Bacilli</taxon>
        <taxon>Bacillales</taxon>
        <taxon>Sporolactobacillaceae</taxon>
        <taxon>Sporolactobacillus</taxon>
    </lineage>
</organism>
<evidence type="ECO:0000256" key="1">
    <source>
        <dbReference type="ARBA" id="ARBA00023125"/>
    </source>
</evidence>
<dbReference type="Proteomes" id="UP000198752">
    <property type="component" value="Unassembled WGS sequence"/>
</dbReference>
<dbReference type="GO" id="GO:0003677">
    <property type="term" value="F:DNA binding"/>
    <property type="evidence" value="ECO:0007669"/>
    <property type="project" value="UniProtKB-KW"/>
</dbReference>
<proteinExistence type="predicted"/>
<evidence type="ECO:0000313" key="3">
    <source>
        <dbReference type="EMBL" id="SFG38634.1"/>
    </source>
</evidence>
<dbReference type="PROSITE" id="PS50943">
    <property type="entry name" value="HTH_CROC1"/>
    <property type="match status" value="1"/>
</dbReference>
<dbReference type="Pfam" id="PF01381">
    <property type="entry name" value="HTH_3"/>
    <property type="match status" value="1"/>
</dbReference>
<gene>
    <name evidence="3" type="ORF">SAMN02982927_01560</name>
</gene>
<sequence>MTLGEKIKEARAAGGLTQEELASKLMVSRQAVTKWETDKGIPDVENLKLISNLLGISVDYLLDDKERLEKSIIRESITLSQYGRKRKKVIKDKVVREKYPNAVIHTLMGIQKNTKQEKIIDNLVGFLTDAPFGIPNIINNVKNIDKEFYLVLKGDKQFFVIVTDEFIESRQMVHKVINQKNEKFEIDHFQFTNCGPIVNA</sequence>